<keyword evidence="2" id="KW-0378">Hydrolase</keyword>
<keyword evidence="2" id="KW-0326">Glycosidase</keyword>
<dbReference type="InterPro" id="IPR017853">
    <property type="entry name" value="GH"/>
</dbReference>
<accession>A0A285PVR5</accession>
<dbReference type="GO" id="GO:0009253">
    <property type="term" value="P:peptidoglycan catabolic process"/>
    <property type="evidence" value="ECO:0007669"/>
    <property type="project" value="InterPro"/>
</dbReference>
<dbReference type="Pfam" id="PF01183">
    <property type="entry name" value="Glyco_hydro_25"/>
    <property type="match status" value="1"/>
</dbReference>
<dbReference type="PANTHER" id="PTHR34135:SF2">
    <property type="entry name" value="LYSOZYME"/>
    <property type="match status" value="1"/>
</dbReference>
<evidence type="ECO:0000313" key="3">
    <source>
        <dbReference type="Proteomes" id="UP000217549"/>
    </source>
</evidence>
<dbReference type="AlphaFoldDB" id="A0A285PVR5"/>
<evidence type="ECO:0000256" key="1">
    <source>
        <dbReference type="ARBA" id="ARBA00010646"/>
    </source>
</evidence>
<dbReference type="EMBL" id="LT907978">
    <property type="protein sequence ID" value="SOB72115.1"/>
    <property type="molecule type" value="Genomic_DNA"/>
</dbReference>
<gene>
    <name evidence="2" type="ORF">EHLA_1396</name>
</gene>
<dbReference type="STRING" id="39488.ERS852450_02288"/>
<dbReference type="GO" id="GO:0016052">
    <property type="term" value="P:carbohydrate catabolic process"/>
    <property type="evidence" value="ECO:0007669"/>
    <property type="project" value="TreeGrafter"/>
</dbReference>
<sequence>MSKYYPDISHYHPVRNWDTVKRSCPFLIMKATQGISYIDKTLYTNIKECEKRGIPYWLYAFLNRGKEVDQTRFLVEVCRERIEKHFVGYVLDVESGNAEADIEKSLDFLKRQRHKMMLYTMYSEYEMYKQVIYRRPRNCAWWEARYGLNNGKYNPRYDVHKGADLQQFTSNGFCPGISGRVDLNRITDQGKSERWFRNSGKRN</sequence>
<dbReference type="PROSITE" id="PS51904">
    <property type="entry name" value="GLYCOSYL_HYDROL_F25_2"/>
    <property type="match status" value="1"/>
</dbReference>
<protein>
    <submittedName>
        <fullName evidence="2">Lysozyme</fullName>
        <ecNumber evidence="2">3.2.1.17</ecNumber>
    </submittedName>
</protein>
<comment type="similarity">
    <text evidence="1">Belongs to the glycosyl hydrolase 25 family.</text>
</comment>
<evidence type="ECO:0000313" key="2">
    <source>
        <dbReference type="EMBL" id="SOB72115.1"/>
    </source>
</evidence>
<dbReference type="KEGG" id="ehl:EHLA_1396"/>
<dbReference type="Proteomes" id="UP000217549">
    <property type="component" value="Chromosome I"/>
</dbReference>
<organism evidence="2 3">
    <name type="scientific">Anaerobutyricum hallii</name>
    <dbReference type="NCBI Taxonomy" id="39488"/>
    <lineage>
        <taxon>Bacteria</taxon>
        <taxon>Bacillati</taxon>
        <taxon>Bacillota</taxon>
        <taxon>Clostridia</taxon>
        <taxon>Lachnospirales</taxon>
        <taxon>Lachnospiraceae</taxon>
        <taxon>Anaerobutyricum</taxon>
    </lineage>
</organism>
<reference evidence="3" key="1">
    <citation type="submission" date="2017-09" db="EMBL/GenBank/DDBJ databases">
        <authorList>
            <person name="Shetty A S."/>
        </authorList>
    </citation>
    <scope>NUCLEOTIDE SEQUENCE [LARGE SCALE GENOMIC DNA]</scope>
</reference>
<name>A0A285PVR5_9FIRM</name>
<dbReference type="PANTHER" id="PTHR34135">
    <property type="entry name" value="LYSOZYME"/>
    <property type="match status" value="1"/>
</dbReference>
<proteinExistence type="inferred from homology"/>
<dbReference type="GO" id="GO:0003796">
    <property type="term" value="F:lysozyme activity"/>
    <property type="evidence" value="ECO:0007669"/>
    <property type="project" value="UniProtKB-EC"/>
</dbReference>
<dbReference type="Gene3D" id="3.20.20.80">
    <property type="entry name" value="Glycosidases"/>
    <property type="match status" value="1"/>
</dbReference>
<dbReference type="InterPro" id="IPR002053">
    <property type="entry name" value="Glyco_hydro_25"/>
</dbReference>
<dbReference type="SUPFAM" id="SSF51445">
    <property type="entry name" value="(Trans)glycosidases"/>
    <property type="match status" value="1"/>
</dbReference>
<dbReference type="RefSeq" id="WP_096239996.1">
    <property type="nucleotide sequence ID" value="NZ_CP143936.1"/>
</dbReference>
<dbReference type="EC" id="3.2.1.17" evidence="2"/>
<keyword evidence="3" id="KW-1185">Reference proteome</keyword>
<dbReference type="GO" id="GO:0016998">
    <property type="term" value="P:cell wall macromolecule catabolic process"/>
    <property type="evidence" value="ECO:0007669"/>
    <property type="project" value="InterPro"/>
</dbReference>